<feature type="signal peptide" evidence="2">
    <location>
        <begin position="1"/>
        <end position="16"/>
    </location>
</feature>
<sequence length="181" mass="21057">MRAVIVLCTLAALAWSSPIEKWHRSSDGCLYYVEHEMKFNWYQAWEECLNRNMTLITLDSFYKQQQIDGIIQMNYAKKLTFWMAAHDNAVDKRHTWATTGKILSFTNWAKDQPNYAANDHCLLTHDSTGQWHDFPCTSKLGFVCEILQCTNTKSGDLENGELSKELKKYNVNIWNLLGSHR</sequence>
<proteinExistence type="predicted"/>
<dbReference type="Proteomes" id="UP001652621">
    <property type="component" value="Unplaced"/>
</dbReference>
<keyword evidence="5" id="KW-1185">Reference proteome</keyword>
<dbReference type="SUPFAM" id="SSF56436">
    <property type="entry name" value="C-type lectin-like"/>
    <property type="match status" value="1"/>
</dbReference>
<dbReference type="InterPro" id="IPR018378">
    <property type="entry name" value="C-type_lectin_CS"/>
</dbReference>
<keyword evidence="1" id="KW-1015">Disulfide bond</keyword>
<dbReference type="Pfam" id="PF00059">
    <property type="entry name" value="Lectin_C"/>
    <property type="match status" value="1"/>
</dbReference>
<dbReference type="VEuPathDB" id="VectorBase:MDOMA2_018354"/>
<dbReference type="InterPro" id="IPR016186">
    <property type="entry name" value="C-type_lectin-like/link_sf"/>
</dbReference>
<dbReference type="GeneID" id="101893128"/>
<dbReference type="CDD" id="cd00037">
    <property type="entry name" value="CLECT"/>
    <property type="match status" value="1"/>
</dbReference>
<reference evidence="4" key="1">
    <citation type="submission" date="2020-05" db="UniProtKB">
        <authorList>
            <consortium name="EnsemblMetazoa"/>
        </authorList>
    </citation>
    <scope>IDENTIFICATION</scope>
    <source>
        <strain evidence="4">Aabys</strain>
    </source>
</reference>
<name>A0A1I8MNW2_MUSDO</name>
<evidence type="ECO:0000256" key="1">
    <source>
        <dbReference type="ARBA" id="ARBA00023157"/>
    </source>
</evidence>
<feature type="chain" id="PRO_5044560620" evidence="2">
    <location>
        <begin position="17"/>
        <end position="181"/>
    </location>
</feature>
<evidence type="ECO:0000313" key="4">
    <source>
        <dbReference type="EnsemblMetazoa" id="MDOA006935-PA"/>
    </source>
</evidence>
<dbReference type="InterPro" id="IPR001304">
    <property type="entry name" value="C-type_lectin-like"/>
</dbReference>
<dbReference type="SMART" id="SM00034">
    <property type="entry name" value="CLECT"/>
    <property type="match status" value="1"/>
</dbReference>
<organism evidence="4">
    <name type="scientific">Musca domestica</name>
    <name type="common">House fly</name>
    <dbReference type="NCBI Taxonomy" id="7370"/>
    <lineage>
        <taxon>Eukaryota</taxon>
        <taxon>Metazoa</taxon>
        <taxon>Ecdysozoa</taxon>
        <taxon>Arthropoda</taxon>
        <taxon>Hexapoda</taxon>
        <taxon>Insecta</taxon>
        <taxon>Pterygota</taxon>
        <taxon>Neoptera</taxon>
        <taxon>Endopterygota</taxon>
        <taxon>Diptera</taxon>
        <taxon>Brachycera</taxon>
        <taxon>Muscomorpha</taxon>
        <taxon>Muscoidea</taxon>
        <taxon>Muscidae</taxon>
        <taxon>Musca</taxon>
    </lineage>
</organism>
<dbReference type="InterPro" id="IPR050111">
    <property type="entry name" value="C-type_lectin/snaclec_domain"/>
</dbReference>
<evidence type="ECO:0000259" key="3">
    <source>
        <dbReference type="PROSITE" id="PS50041"/>
    </source>
</evidence>
<feature type="domain" description="C-type lectin" evidence="3">
    <location>
        <begin position="25"/>
        <end position="145"/>
    </location>
</feature>
<dbReference type="EnsemblMetazoa" id="MDOA006935-RA">
    <property type="protein sequence ID" value="MDOA006935-PA"/>
    <property type="gene ID" value="MDOA006935"/>
</dbReference>
<dbReference type="VEuPathDB" id="VectorBase:MDOA006935"/>
<evidence type="ECO:0000313" key="5">
    <source>
        <dbReference type="Proteomes" id="UP001652621"/>
    </source>
</evidence>
<dbReference type="KEGG" id="mde:101893128"/>
<dbReference type="OrthoDB" id="418245at2759"/>
<dbReference type="InterPro" id="IPR016187">
    <property type="entry name" value="CTDL_fold"/>
</dbReference>
<dbReference type="Gene3D" id="3.10.100.10">
    <property type="entry name" value="Mannose-Binding Protein A, subunit A"/>
    <property type="match status" value="1"/>
</dbReference>
<dbReference type="PANTHER" id="PTHR22803">
    <property type="entry name" value="MANNOSE, PHOSPHOLIPASE, LECTIN RECEPTOR RELATED"/>
    <property type="match status" value="1"/>
</dbReference>
<evidence type="ECO:0000256" key="2">
    <source>
        <dbReference type="SAM" id="SignalP"/>
    </source>
</evidence>
<dbReference type="AlphaFoldDB" id="A0A1I8MNW2"/>
<evidence type="ECO:0000313" key="6">
    <source>
        <dbReference type="RefSeq" id="XP_005178145.2"/>
    </source>
</evidence>
<dbReference type="PROSITE" id="PS50041">
    <property type="entry name" value="C_TYPE_LECTIN_2"/>
    <property type="match status" value="1"/>
</dbReference>
<dbReference type="PROSITE" id="PS00615">
    <property type="entry name" value="C_TYPE_LECTIN_1"/>
    <property type="match status" value="1"/>
</dbReference>
<keyword evidence="2" id="KW-0732">Signal</keyword>
<accession>A0A1I8MNW2</accession>
<dbReference type="RefSeq" id="XP_005178145.2">
    <property type="nucleotide sequence ID" value="XM_005178088.3"/>
</dbReference>
<reference evidence="6" key="2">
    <citation type="submission" date="2025-04" db="UniProtKB">
        <authorList>
            <consortium name="RefSeq"/>
        </authorList>
    </citation>
    <scope>IDENTIFICATION</scope>
    <source>
        <strain evidence="6">Aabys</strain>
    </source>
</reference>
<protein>
    <submittedName>
        <fullName evidence="6">Lectin subunit alpha</fullName>
    </submittedName>
</protein>
<gene>
    <name evidence="4" type="primary">101893128</name>
    <name evidence="6" type="synonym">LOC101893128</name>
</gene>